<reference evidence="2 3" key="1">
    <citation type="submission" date="2019-11" db="EMBL/GenBank/DDBJ databases">
        <authorList>
            <person name="Jiang L.-Q."/>
        </authorList>
    </citation>
    <scope>NUCLEOTIDE SEQUENCE [LARGE SCALE GENOMIC DNA]</scope>
    <source>
        <strain evidence="2 3">YIM 132087</strain>
    </source>
</reference>
<dbReference type="AlphaFoldDB" id="A0A7K1FIC6"/>
<evidence type="ECO:0000313" key="3">
    <source>
        <dbReference type="Proteomes" id="UP000460221"/>
    </source>
</evidence>
<feature type="transmembrane region" description="Helical" evidence="1">
    <location>
        <begin position="72"/>
        <end position="94"/>
    </location>
</feature>
<evidence type="ECO:0000256" key="1">
    <source>
        <dbReference type="SAM" id="Phobius"/>
    </source>
</evidence>
<proteinExistence type="predicted"/>
<evidence type="ECO:0008006" key="4">
    <source>
        <dbReference type="Google" id="ProtNLM"/>
    </source>
</evidence>
<organism evidence="2 3">
    <name type="scientific">Nakamurella alba</name>
    <dbReference type="NCBI Taxonomy" id="2665158"/>
    <lineage>
        <taxon>Bacteria</taxon>
        <taxon>Bacillati</taxon>
        <taxon>Actinomycetota</taxon>
        <taxon>Actinomycetes</taxon>
        <taxon>Nakamurellales</taxon>
        <taxon>Nakamurellaceae</taxon>
        <taxon>Nakamurella</taxon>
    </lineage>
</organism>
<keyword evidence="3" id="KW-1185">Reference proteome</keyword>
<keyword evidence="1" id="KW-0472">Membrane</keyword>
<keyword evidence="1" id="KW-1133">Transmembrane helix</keyword>
<dbReference type="EMBL" id="WLYK01000001">
    <property type="protein sequence ID" value="MTD13848.1"/>
    <property type="molecule type" value="Genomic_DNA"/>
</dbReference>
<evidence type="ECO:0000313" key="2">
    <source>
        <dbReference type="EMBL" id="MTD13848.1"/>
    </source>
</evidence>
<dbReference type="RefSeq" id="WP_154767606.1">
    <property type="nucleotide sequence ID" value="NZ_WLYK01000001.1"/>
</dbReference>
<feature type="transmembrane region" description="Helical" evidence="1">
    <location>
        <begin position="46"/>
        <end position="65"/>
    </location>
</feature>
<gene>
    <name evidence="2" type="ORF">GIS00_07825</name>
</gene>
<name>A0A7K1FIC6_9ACTN</name>
<keyword evidence="1" id="KW-0812">Transmembrane</keyword>
<comment type="caution">
    <text evidence="2">The sequence shown here is derived from an EMBL/GenBank/DDBJ whole genome shotgun (WGS) entry which is preliminary data.</text>
</comment>
<sequence length="203" mass="22439">MSVGTALRSAGTYESRMWSSLFRWVFRRHSYGGPGSFGYVRQVAPLIWTFILVSAIEIPAFHFLVPWPTVRIVIDVLGVWGLLWMIGLLASMYVHPHQVLPAGVAVRHGMSLDVVVPWDSIESIRPVTRLKTGRGTVQVEGETVHIVLAGQTSVDLQLRHPVVLDLPKGPTTVTAVRFWADDAPALVGAVRAELEERQNTPAE</sequence>
<protein>
    <recommendedName>
        <fullName evidence="4">PH domain-containing protein</fullName>
    </recommendedName>
</protein>
<accession>A0A7K1FIC6</accession>
<dbReference type="Proteomes" id="UP000460221">
    <property type="component" value="Unassembled WGS sequence"/>
</dbReference>